<dbReference type="Pfam" id="PF17765">
    <property type="entry name" value="MLTR_LBD"/>
    <property type="match status" value="1"/>
</dbReference>
<dbReference type="SUPFAM" id="SSF47413">
    <property type="entry name" value="lambda repressor-like DNA-binding domains"/>
    <property type="match status" value="1"/>
</dbReference>
<dbReference type="InterPro" id="IPR001387">
    <property type="entry name" value="Cro/C1-type_HTH"/>
</dbReference>
<reference evidence="2 3" key="1">
    <citation type="submission" date="2020-08" db="EMBL/GenBank/DDBJ databases">
        <title>Sequencing the genomes of 1000 actinobacteria strains.</title>
        <authorList>
            <person name="Klenk H.-P."/>
        </authorList>
    </citation>
    <scope>NUCLEOTIDE SEQUENCE [LARGE SCALE GENOMIC DNA]</scope>
    <source>
        <strain evidence="2 3">DSM 44551</strain>
    </source>
</reference>
<dbReference type="PANTHER" id="PTHR35010">
    <property type="entry name" value="BLL4672 PROTEIN-RELATED"/>
    <property type="match status" value="1"/>
</dbReference>
<gene>
    <name evidence="2" type="ORF">HDA36_004713</name>
</gene>
<dbReference type="Gene3D" id="1.10.260.40">
    <property type="entry name" value="lambda repressor-like DNA-binding domains"/>
    <property type="match status" value="1"/>
</dbReference>
<dbReference type="PROSITE" id="PS50943">
    <property type="entry name" value="HTH_CROC1"/>
    <property type="match status" value="1"/>
</dbReference>
<keyword evidence="3" id="KW-1185">Reference proteome</keyword>
<dbReference type="GO" id="GO:0003677">
    <property type="term" value="F:DNA binding"/>
    <property type="evidence" value="ECO:0007669"/>
    <property type="project" value="InterPro"/>
</dbReference>
<name>A0A7W8QQI2_9ACTN</name>
<evidence type="ECO:0000313" key="3">
    <source>
        <dbReference type="Proteomes" id="UP000572635"/>
    </source>
</evidence>
<organism evidence="2 3">
    <name type="scientific">Nocardiopsis composta</name>
    <dbReference type="NCBI Taxonomy" id="157465"/>
    <lineage>
        <taxon>Bacteria</taxon>
        <taxon>Bacillati</taxon>
        <taxon>Actinomycetota</taxon>
        <taxon>Actinomycetes</taxon>
        <taxon>Streptosporangiales</taxon>
        <taxon>Nocardiopsidaceae</taxon>
        <taxon>Nocardiopsis</taxon>
    </lineage>
</organism>
<dbReference type="InterPro" id="IPR010982">
    <property type="entry name" value="Lambda_DNA-bd_dom_sf"/>
</dbReference>
<evidence type="ECO:0000313" key="2">
    <source>
        <dbReference type="EMBL" id="MBB5434629.1"/>
    </source>
</evidence>
<feature type="domain" description="HTH cro/C1-type" evidence="1">
    <location>
        <begin position="39"/>
        <end position="85"/>
    </location>
</feature>
<dbReference type="Proteomes" id="UP000572635">
    <property type="component" value="Unassembled WGS sequence"/>
</dbReference>
<dbReference type="Pfam" id="PF13560">
    <property type="entry name" value="HTH_31"/>
    <property type="match status" value="1"/>
</dbReference>
<accession>A0A7W8QQI2</accession>
<dbReference type="AlphaFoldDB" id="A0A7W8QQI2"/>
<dbReference type="PANTHER" id="PTHR35010:SF2">
    <property type="entry name" value="BLL4672 PROTEIN"/>
    <property type="match status" value="1"/>
</dbReference>
<dbReference type="SMART" id="SM00530">
    <property type="entry name" value="HTH_XRE"/>
    <property type="match status" value="1"/>
</dbReference>
<dbReference type="Gene3D" id="3.30.450.180">
    <property type="match status" value="1"/>
</dbReference>
<dbReference type="CDD" id="cd00093">
    <property type="entry name" value="HTH_XRE"/>
    <property type="match status" value="1"/>
</dbReference>
<comment type="caution">
    <text evidence="2">The sequence shown here is derived from an EMBL/GenBank/DDBJ whole genome shotgun (WGS) entry which is preliminary data.</text>
</comment>
<sequence>MSGNAHPGELGEFLKARQAELSPRTVGLPDGGARRRVEGLRREEVALLASISPDYYTRLEQGRRQASAPVLDVLARVLHLDDEERAYMFEPAGKDAARPRRRNGQKVRPQLRRLLDELTTTPAFVLERRMDVLAWNPMAAALLTDFAKLPEKERNYAWLLFTDPAVKDLHVDWEDMARACVAMLRREAGRDPHDRRMAALVGALSIRNEDFRRWWGDHHVASRGRGTKALRHPVAGGLTLDWDALTCAGDPDQQLVVWTAEPGTPSHDGLRFLSSWTEQAGRPLPR</sequence>
<proteinExistence type="predicted"/>
<dbReference type="InterPro" id="IPR041413">
    <property type="entry name" value="MLTR_LBD"/>
</dbReference>
<dbReference type="RefSeq" id="WP_184395398.1">
    <property type="nucleotide sequence ID" value="NZ_BAAAJD010000060.1"/>
</dbReference>
<protein>
    <submittedName>
        <fullName evidence="2">Transcriptional regulator with XRE-family HTH domain</fullName>
    </submittedName>
</protein>
<evidence type="ECO:0000259" key="1">
    <source>
        <dbReference type="PROSITE" id="PS50943"/>
    </source>
</evidence>
<dbReference type="EMBL" id="JACHDB010000001">
    <property type="protein sequence ID" value="MBB5434629.1"/>
    <property type="molecule type" value="Genomic_DNA"/>
</dbReference>